<dbReference type="EMBL" id="JBJQND010000017">
    <property type="protein sequence ID" value="KAL3842385.1"/>
    <property type="molecule type" value="Genomic_DNA"/>
</dbReference>
<organism evidence="2 3">
    <name type="scientific">Sinanodonta woodiana</name>
    <name type="common">Chinese pond mussel</name>
    <name type="synonym">Anodonta woodiana</name>
    <dbReference type="NCBI Taxonomy" id="1069815"/>
    <lineage>
        <taxon>Eukaryota</taxon>
        <taxon>Metazoa</taxon>
        <taxon>Spiralia</taxon>
        <taxon>Lophotrochozoa</taxon>
        <taxon>Mollusca</taxon>
        <taxon>Bivalvia</taxon>
        <taxon>Autobranchia</taxon>
        <taxon>Heteroconchia</taxon>
        <taxon>Palaeoheterodonta</taxon>
        <taxon>Unionida</taxon>
        <taxon>Unionoidea</taxon>
        <taxon>Unionidae</taxon>
        <taxon>Unioninae</taxon>
        <taxon>Sinanodonta</taxon>
    </lineage>
</organism>
<evidence type="ECO:0000256" key="1">
    <source>
        <dbReference type="SAM" id="MobiDB-lite"/>
    </source>
</evidence>
<gene>
    <name evidence="2" type="ORF">ACJMK2_020405</name>
</gene>
<feature type="compositionally biased region" description="Basic and acidic residues" evidence="1">
    <location>
        <begin position="27"/>
        <end position="52"/>
    </location>
</feature>
<evidence type="ECO:0000313" key="2">
    <source>
        <dbReference type="EMBL" id="KAL3842385.1"/>
    </source>
</evidence>
<name>A0ABD3U013_SINWO</name>
<dbReference type="Proteomes" id="UP001634394">
    <property type="component" value="Unassembled WGS sequence"/>
</dbReference>
<keyword evidence="3" id="KW-1185">Reference proteome</keyword>
<sequence length="114" mass="12888">MTAAQQWQLPDDSIIERQATHNHSKKPTADVPRRDGPARKRIRTETVPHNEGSDLSNTKAESEEDVDFVHGLQNFVTSPLNFPLVMEGNDILKELSDFYEVQERCGLTIQESLA</sequence>
<protein>
    <submittedName>
        <fullName evidence="2">Uncharacterized protein</fullName>
    </submittedName>
</protein>
<proteinExistence type="predicted"/>
<reference evidence="2 3" key="1">
    <citation type="submission" date="2024-11" db="EMBL/GenBank/DDBJ databases">
        <title>Chromosome-level genome assembly of the freshwater bivalve Anodonta woodiana.</title>
        <authorList>
            <person name="Chen X."/>
        </authorList>
    </citation>
    <scope>NUCLEOTIDE SEQUENCE [LARGE SCALE GENOMIC DNA]</scope>
    <source>
        <strain evidence="2">MN2024</strain>
        <tissue evidence="2">Gills</tissue>
    </source>
</reference>
<accession>A0ABD3U013</accession>
<dbReference type="AlphaFoldDB" id="A0ABD3U013"/>
<evidence type="ECO:0000313" key="3">
    <source>
        <dbReference type="Proteomes" id="UP001634394"/>
    </source>
</evidence>
<comment type="caution">
    <text evidence="2">The sequence shown here is derived from an EMBL/GenBank/DDBJ whole genome shotgun (WGS) entry which is preliminary data.</text>
</comment>
<feature type="region of interest" description="Disordered" evidence="1">
    <location>
        <begin position="1"/>
        <end position="62"/>
    </location>
</feature>